<dbReference type="SUPFAM" id="SSF52540">
    <property type="entry name" value="P-loop containing nucleoside triphosphate hydrolases"/>
    <property type="match status" value="2"/>
</dbReference>
<evidence type="ECO:0000256" key="8">
    <source>
        <dbReference type="ARBA" id="ARBA00023054"/>
    </source>
</evidence>
<dbReference type="PANTHER" id="PTHR10676:SF352">
    <property type="entry name" value="CYTOPLASMIC DYNEIN 2 HEAVY CHAIN 1"/>
    <property type="match status" value="1"/>
</dbReference>
<dbReference type="GO" id="GO:0060271">
    <property type="term" value="P:cilium assembly"/>
    <property type="evidence" value="ECO:0007669"/>
    <property type="project" value="TreeGrafter"/>
</dbReference>
<dbReference type="InterPro" id="IPR054354">
    <property type="entry name" value="DYNC2H1-like_lid"/>
</dbReference>
<name>A0A6V7XIJ5_MELEN</name>
<keyword evidence="3" id="KW-0963">Cytoplasm</keyword>
<evidence type="ECO:0000256" key="7">
    <source>
        <dbReference type="ARBA" id="ARBA00023017"/>
    </source>
</evidence>
<dbReference type="Pfam" id="PF12775">
    <property type="entry name" value="AAA_7"/>
    <property type="match status" value="1"/>
</dbReference>
<comment type="subcellular location">
    <subcellularLocation>
        <location evidence="1">Cytoplasm</location>
        <location evidence="1">Cytoskeleton</location>
    </subcellularLocation>
</comment>
<dbReference type="Pfam" id="PF12777">
    <property type="entry name" value="MT"/>
    <property type="match status" value="1"/>
</dbReference>
<evidence type="ECO:0000256" key="5">
    <source>
        <dbReference type="ARBA" id="ARBA00022741"/>
    </source>
</evidence>
<comment type="caution">
    <text evidence="16">The sequence shown here is derived from an EMBL/GenBank/DDBJ whole genome shotgun (WGS) entry which is preliminary data.</text>
</comment>
<dbReference type="PANTHER" id="PTHR10676">
    <property type="entry name" value="DYNEIN HEAVY CHAIN FAMILY PROTEIN"/>
    <property type="match status" value="1"/>
</dbReference>
<evidence type="ECO:0000259" key="12">
    <source>
        <dbReference type="Pfam" id="PF12777"/>
    </source>
</evidence>
<evidence type="ECO:0000256" key="11">
    <source>
        <dbReference type="SAM" id="Coils"/>
    </source>
</evidence>
<dbReference type="Proteomes" id="UP000580250">
    <property type="component" value="Unassembled WGS sequence"/>
</dbReference>
<dbReference type="GO" id="GO:0005874">
    <property type="term" value="C:microtubule"/>
    <property type="evidence" value="ECO:0007669"/>
    <property type="project" value="UniProtKB-KW"/>
</dbReference>
<evidence type="ECO:0000256" key="2">
    <source>
        <dbReference type="ARBA" id="ARBA00008887"/>
    </source>
</evidence>
<dbReference type="Pfam" id="PF12781">
    <property type="entry name" value="AAA_9"/>
    <property type="match status" value="1"/>
</dbReference>
<gene>
    <name evidence="16" type="ORF">MENT_LOCUS52008</name>
</gene>
<dbReference type="Gene3D" id="3.40.50.300">
    <property type="entry name" value="P-loop containing nucleotide triphosphate hydrolases"/>
    <property type="match status" value="2"/>
</dbReference>
<dbReference type="Gene3D" id="1.20.920.30">
    <property type="match status" value="1"/>
</dbReference>
<evidence type="ECO:0000256" key="6">
    <source>
        <dbReference type="ARBA" id="ARBA00022840"/>
    </source>
</evidence>
<keyword evidence="6" id="KW-0067">ATP-binding</keyword>
<dbReference type="GO" id="GO:0035721">
    <property type="term" value="P:intraciliary retrograde transport"/>
    <property type="evidence" value="ECO:0007669"/>
    <property type="project" value="TreeGrafter"/>
</dbReference>
<feature type="domain" description="Dynein heavy chain ATP-binding dynein motor region" evidence="14">
    <location>
        <begin position="966"/>
        <end position="1010"/>
    </location>
</feature>
<dbReference type="GO" id="GO:0060294">
    <property type="term" value="P:cilium movement involved in cell motility"/>
    <property type="evidence" value="ECO:0007669"/>
    <property type="project" value="TreeGrafter"/>
</dbReference>
<feature type="domain" description="Dynein heavy chain AAA module D4" evidence="13">
    <location>
        <begin position="376"/>
        <end position="568"/>
    </location>
</feature>
<evidence type="ECO:0000259" key="13">
    <source>
        <dbReference type="Pfam" id="PF12780"/>
    </source>
</evidence>
<dbReference type="InterPro" id="IPR026983">
    <property type="entry name" value="DHC"/>
</dbReference>
<dbReference type="GO" id="GO:0005868">
    <property type="term" value="C:cytoplasmic dynein complex"/>
    <property type="evidence" value="ECO:0007669"/>
    <property type="project" value="TreeGrafter"/>
</dbReference>
<dbReference type="GO" id="GO:0005524">
    <property type="term" value="F:ATP binding"/>
    <property type="evidence" value="ECO:0007669"/>
    <property type="project" value="UniProtKB-KW"/>
</dbReference>
<dbReference type="GO" id="GO:0008569">
    <property type="term" value="F:minus-end-directed microtubule motor activity"/>
    <property type="evidence" value="ECO:0007669"/>
    <property type="project" value="TreeGrafter"/>
</dbReference>
<keyword evidence="8 11" id="KW-0175">Coiled coil</keyword>
<dbReference type="GO" id="GO:0097729">
    <property type="term" value="C:9+2 motile cilium"/>
    <property type="evidence" value="ECO:0007669"/>
    <property type="project" value="TreeGrafter"/>
</dbReference>
<keyword evidence="5" id="KW-0547">Nucleotide-binding</keyword>
<dbReference type="OrthoDB" id="5593012at2759"/>
<protein>
    <submittedName>
        <fullName evidence="16">Uncharacterized protein</fullName>
    </submittedName>
</protein>
<dbReference type="EMBL" id="CAJEWN010001590">
    <property type="protein sequence ID" value="CAD2198677.1"/>
    <property type="molecule type" value="Genomic_DNA"/>
</dbReference>
<evidence type="ECO:0000259" key="15">
    <source>
        <dbReference type="Pfam" id="PF22597"/>
    </source>
</evidence>
<evidence type="ECO:0000259" key="14">
    <source>
        <dbReference type="Pfam" id="PF12781"/>
    </source>
</evidence>
<dbReference type="InterPro" id="IPR035706">
    <property type="entry name" value="AAA_9"/>
</dbReference>
<dbReference type="GO" id="GO:0051959">
    <property type="term" value="F:dynein light intermediate chain binding"/>
    <property type="evidence" value="ECO:0007669"/>
    <property type="project" value="InterPro"/>
</dbReference>
<evidence type="ECO:0000256" key="10">
    <source>
        <dbReference type="ARBA" id="ARBA00023212"/>
    </source>
</evidence>
<dbReference type="GO" id="GO:0045505">
    <property type="term" value="F:dynein intermediate chain binding"/>
    <property type="evidence" value="ECO:0007669"/>
    <property type="project" value="InterPro"/>
</dbReference>
<feature type="coiled-coil region" evidence="11">
    <location>
        <begin position="641"/>
        <end position="668"/>
    </location>
</feature>
<dbReference type="GO" id="GO:0005930">
    <property type="term" value="C:axoneme"/>
    <property type="evidence" value="ECO:0007669"/>
    <property type="project" value="TreeGrafter"/>
</dbReference>
<dbReference type="AlphaFoldDB" id="A0A6V7XIJ5"/>
<proteinExistence type="inferred from homology"/>
<dbReference type="FunFam" id="1.20.920.20:FF:000002">
    <property type="entry name" value="Cytoplasmic dynein 1 heavy chain"/>
    <property type="match status" value="1"/>
</dbReference>
<dbReference type="InterPro" id="IPR024743">
    <property type="entry name" value="Dynein_HC_stalk"/>
</dbReference>
<keyword evidence="10" id="KW-0206">Cytoskeleton</keyword>
<feature type="coiled-coil region" evidence="11">
    <location>
        <begin position="818"/>
        <end position="852"/>
    </location>
</feature>
<organism evidence="16 17">
    <name type="scientific">Meloidogyne enterolobii</name>
    <name type="common">Root-knot nematode worm</name>
    <name type="synonym">Meloidogyne mayaguensis</name>
    <dbReference type="NCBI Taxonomy" id="390850"/>
    <lineage>
        <taxon>Eukaryota</taxon>
        <taxon>Metazoa</taxon>
        <taxon>Ecdysozoa</taxon>
        <taxon>Nematoda</taxon>
        <taxon>Chromadorea</taxon>
        <taxon>Rhabditida</taxon>
        <taxon>Tylenchina</taxon>
        <taxon>Tylenchomorpha</taxon>
        <taxon>Tylenchoidea</taxon>
        <taxon>Meloidogynidae</taxon>
        <taxon>Meloidogyninae</taxon>
        <taxon>Meloidogyne</taxon>
    </lineage>
</organism>
<keyword evidence="7" id="KW-0243">Dynein</keyword>
<keyword evidence="9" id="KW-0505">Motor protein</keyword>
<evidence type="ECO:0000313" key="17">
    <source>
        <dbReference type="Proteomes" id="UP000580250"/>
    </source>
</evidence>
<dbReference type="InterPro" id="IPR024317">
    <property type="entry name" value="Dynein_heavy_chain_D4_dom"/>
</dbReference>
<keyword evidence="4" id="KW-0493">Microtubule</keyword>
<dbReference type="InterPro" id="IPR027417">
    <property type="entry name" value="P-loop_NTPase"/>
</dbReference>
<evidence type="ECO:0000313" key="16">
    <source>
        <dbReference type="EMBL" id="CAD2198677.1"/>
    </source>
</evidence>
<dbReference type="Pfam" id="PF12780">
    <property type="entry name" value="AAA_8"/>
    <property type="match status" value="1"/>
</dbReference>
<dbReference type="Gene3D" id="1.20.920.20">
    <property type="match status" value="1"/>
</dbReference>
<evidence type="ECO:0000256" key="9">
    <source>
        <dbReference type="ARBA" id="ARBA00023175"/>
    </source>
</evidence>
<dbReference type="Pfam" id="PF22597">
    <property type="entry name" value="DYN_lid"/>
    <property type="match status" value="1"/>
</dbReference>
<accession>A0A6V7XIJ5</accession>
<sequence length="1041" mass="116677">MQTARETLLKWLQINKTQQNKINESEITSFYPKFENILLLGPDGSGKEYLLKSCFEETGILQRTCLLTMHCGAQSNALHIEQLLLEHCVQVSGSGGSSGRVLKPKEHERLLLHLKSPNLSATDIYGTSQLIAFLEQALDYNGFYDKNLEWIGLENVQIILNVSTASGAERFPLPERFASKLRVLILDSPDEKELKSICATNLRPFFDSKISKGGSNNSSSKIEMIVSAMATTFIKLTKIFTPNEHFHYVFTTGDLSNWVCSLQRYDLDEADTDQLYQCLYFEALRIFSDRLISTEHRLQLQTILNEHLPLRERSLIYAPVTGILTKENKKRGGKSMQLISKSDYSSQLQRAINRLKADYEEAISLPISDIFMEIALTSSGGSVLLAGQSGIGSRAAIEIMSQMHQMKLCNLRVSSSYSLRQFNQDLRDAIQMACVDGEQVLLVIEDYQLLDESFLQHINSLIASGNVPGLYNSQQEVDSLLSRLRDSAMEEGFGGGGSTTGNLHDYFAYKIQQNVHVAMIMNTGHQKFASRILSNPSLYKRCNIIWQPNLSPETLKQIAELSLIQKKDDSDKNAQPPANWLLQSFVQLFQLAPSESQSPERFSIFVENFHQLLSAKRATIERRVNSLRGGVTKLTETRTAVAKLQKRAAKKSKQLAEKQAEADSALAEITKSMTSANEQKADMEGLKSATEAENLKIEEQKKLIDQQLSELKAREAVGSIKSESLSEVRSLRAPPEAIRDILQAVLFFMGILDVSWEEIINFDARRISPDTAKRVSALVKSKATSFDPKNAKRASAAAAPLAAWVSANLQYALIVEKIAPLEQKKETLERNLNAAEKQMASLSKGLKTVDKRVESLKSNFEVYMKEATEIKIGLEREQATLVVASTLVERLGDEYTRWQQQSKQLETELATIENCCLLGAAFLTFLGPSTEEVRTRTMQNWQSQFPQLPEGFDILRFLSTESEQLNWKQAGIPSNRLALENGAIIFRSKQTPFVIDPSGTIASFLFNYFKEIKKAEGGAQLLVASQSDLMTQASYFFNFII</sequence>
<evidence type="ECO:0000256" key="3">
    <source>
        <dbReference type="ARBA" id="ARBA00022490"/>
    </source>
</evidence>
<comment type="similarity">
    <text evidence="2">Belongs to the dynein heavy chain family.</text>
</comment>
<evidence type="ECO:0000256" key="4">
    <source>
        <dbReference type="ARBA" id="ARBA00022701"/>
    </source>
</evidence>
<feature type="domain" description="Dynein heavy chain coiled coil stalk" evidence="12">
    <location>
        <begin position="627"/>
        <end position="940"/>
    </location>
</feature>
<reference evidence="16 17" key="1">
    <citation type="submission" date="2020-08" db="EMBL/GenBank/DDBJ databases">
        <authorList>
            <person name="Koutsovoulos G."/>
            <person name="Danchin GJ E."/>
        </authorList>
    </citation>
    <scope>NUCLEOTIDE SEQUENCE [LARGE SCALE GENOMIC DNA]</scope>
</reference>
<evidence type="ECO:0000256" key="1">
    <source>
        <dbReference type="ARBA" id="ARBA00004245"/>
    </source>
</evidence>
<feature type="domain" description="Dynein 2 heavy chain 1 cytoplasmic ATPase lid" evidence="15">
    <location>
        <begin position="217"/>
        <end position="297"/>
    </location>
</feature>